<dbReference type="InterPro" id="IPR039420">
    <property type="entry name" value="WalR-like"/>
</dbReference>
<dbReference type="SMART" id="SM00421">
    <property type="entry name" value="HTH_LUXR"/>
    <property type="match status" value="1"/>
</dbReference>
<dbReference type="Gene3D" id="3.40.50.2300">
    <property type="match status" value="1"/>
</dbReference>
<dbReference type="PANTHER" id="PTHR43214:SF38">
    <property type="entry name" value="NITRATE_NITRITE RESPONSE REGULATOR PROTEIN NARL"/>
    <property type="match status" value="1"/>
</dbReference>
<dbReference type="Proteomes" id="UP001500795">
    <property type="component" value="Unassembled WGS sequence"/>
</dbReference>
<evidence type="ECO:0000313" key="3">
    <source>
        <dbReference type="EMBL" id="GAA3525566.1"/>
    </source>
</evidence>
<keyword evidence="1" id="KW-0238">DNA-binding</keyword>
<evidence type="ECO:0000259" key="2">
    <source>
        <dbReference type="PROSITE" id="PS50043"/>
    </source>
</evidence>
<evidence type="ECO:0000313" key="4">
    <source>
        <dbReference type="Proteomes" id="UP001500795"/>
    </source>
</evidence>
<dbReference type="Gene3D" id="1.10.10.10">
    <property type="entry name" value="Winged helix-like DNA-binding domain superfamily/Winged helix DNA-binding domain"/>
    <property type="match status" value="1"/>
</dbReference>
<comment type="caution">
    <text evidence="3">The sequence shown here is derived from an EMBL/GenBank/DDBJ whole genome shotgun (WGS) entry which is preliminary data.</text>
</comment>
<accession>A0ABP6UZV6</accession>
<dbReference type="InterPro" id="IPR016032">
    <property type="entry name" value="Sig_transdc_resp-reg_C-effctor"/>
</dbReference>
<dbReference type="SUPFAM" id="SSF46894">
    <property type="entry name" value="C-terminal effector domain of the bipartite response regulators"/>
    <property type="match status" value="1"/>
</dbReference>
<evidence type="ECO:0000256" key="1">
    <source>
        <dbReference type="ARBA" id="ARBA00023125"/>
    </source>
</evidence>
<dbReference type="PROSITE" id="PS50043">
    <property type="entry name" value="HTH_LUXR_2"/>
    <property type="match status" value="1"/>
</dbReference>
<reference evidence="4" key="1">
    <citation type="journal article" date="2019" name="Int. J. Syst. Evol. Microbiol.">
        <title>The Global Catalogue of Microorganisms (GCM) 10K type strain sequencing project: providing services to taxonomists for standard genome sequencing and annotation.</title>
        <authorList>
            <consortium name="The Broad Institute Genomics Platform"/>
            <consortium name="The Broad Institute Genome Sequencing Center for Infectious Disease"/>
            <person name="Wu L."/>
            <person name="Ma J."/>
        </authorList>
    </citation>
    <scope>NUCLEOTIDE SEQUENCE [LARGE SCALE GENOMIC DNA]</scope>
    <source>
        <strain evidence="4">JCM 17110</strain>
    </source>
</reference>
<organism evidence="3 4">
    <name type="scientific">Zobellella aerophila</name>
    <dbReference type="NCBI Taxonomy" id="870480"/>
    <lineage>
        <taxon>Bacteria</taxon>
        <taxon>Pseudomonadati</taxon>
        <taxon>Pseudomonadota</taxon>
        <taxon>Gammaproteobacteria</taxon>
        <taxon>Aeromonadales</taxon>
        <taxon>Aeromonadaceae</taxon>
        <taxon>Zobellella</taxon>
    </lineage>
</organism>
<feature type="domain" description="HTH luxR-type" evidence="2">
    <location>
        <begin position="139"/>
        <end position="206"/>
    </location>
</feature>
<dbReference type="PANTHER" id="PTHR43214">
    <property type="entry name" value="TWO-COMPONENT RESPONSE REGULATOR"/>
    <property type="match status" value="1"/>
</dbReference>
<dbReference type="Pfam" id="PF00196">
    <property type="entry name" value="GerE"/>
    <property type="match status" value="1"/>
</dbReference>
<dbReference type="InterPro" id="IPR000792">
    <property type="entry name" value="Tscrpt_reg_LuxR_C"/>
</dbReference>
<dbReference type="InterPro" id="IPR036388">
    <property type="entry name" value="WH-like_DNA-bd_sf"/>
</dbReference>
<name>A0ABP6UZV6_9GAMM</name>
<sequence>MLAVSNYSALLLGLETLVCSRSPRFEWAGALLNKESLGRAGEFGASIIVTELDSMLGRECVSLLGGESEFSIVALQGSATEAQIDEAVRKGLKGVVQKQAPNEVLLRAILAVHRGEHWLDRLVTSRILRGLTGESETSSANLLDRLTKRELTIYHAVIKQVGEPIRKLACELHISEHTLRNHLTAIYAKLRVSGRLELLAFARGEQNTNPVSEDNSYS</sequence>
<gene>
    <name evidence="3" type="ORF">GCM10022394_00620</name>
</gene>
<dbReference type="EMBL" id="BAABCX010000001">
    <property type="protein sequence ID" value="GAA3525566.1"/>
    <property type="molecule type" value="Genomic_DNA"/>
</dbReference>
<keyword evidence="4" id="KW-1185">Reference proteome</keyword>
<protein>
    <recommendedName>
        <fullName evidence="2">HTH luxR-type domain-containing protein</fullName>
    </recommendedName>
</protein>
<proteinExistence type="predicted"/>